<name>A0AAN9HS06_CROPI</name>
<evidence type="ECO:0000256" key="1">
    <source>
        <dbReference type="SAM" id="MobiDB-lite"/>
    </source>
</evidence>
<sequence length="122" mass="13687">MCMGFMYILKITCLLLYYFYGCVLLTGVSMRFLFLSFPSGDEQDLFAKLKHLHRQPGTGTGISTSAGTERQRHRTGTGNPSPSIHRQPVSVQSHHHLRPPHPPSPQSHHRPPTKPPPPLLLL</sequence>
<feature type="compositionally biased region" description="Pro residues" evidence="1">
    <location>
        <begin position="113"/>
        <end position="122"/>
    </location>
</feature>
<reference evidence="3 4" key="1">
    <citation type="submission" date="2024-01" db="EMBL/GenBank/DDBJ databases">
        <title>The genomes of 5 underutilized Papilionoideae crops provide insights into root nodulation and disease resistanc.</title>
        <authorList>
            <person name="Yuan L."/>
        </authorList>
    </citation>
    <scope>NUCLEOTIDE SEQUENCE [LARGE SCALE GENOMIC DNA]</scope>
    <source>
        <strain evidence="3">ZHUSHIDOU_FW_LH</strain>
        <tissue evidence="3">Leaf</tissue>
    </source>
</reference>
<keyword evidence="2" id="KW-0472">Membrane</keyword>
<gene>
    <name evidence="3" type="ORF">RIF29_35937</name>
</gene>
<accession>A0AAN9HS06</accession>
<proteinExistence type="predicted"/>
<organism evidence="3 4">
    <name type="scientific">Crotalaria pallida</name>
    <name type="common">Smooth rattlebox</name>
    <name type="synonym">Crotalaria striata</name>
    <dbReference type="NCBI Taxonomy" id="3830"/>
    <lineage>
        <taxon>Eukaryota</taxon>
        <taxon>Viridiplantae</taxon>
        <taxon>Streptophyta</taxon>
        <taxon>Embryophyta</taxon>
        <taxon>Tracheophyta</taxon>
        <taxon>Spermatophyta</taxon>
        <taxon>Magnoliopsida</taxon>
        <taxon>eudicotyledons</taxon>
        <taxon>Gunneridae</taxon>
        <taxon>Pentapetalae</taxon>
        <taxon>rosids</taxon>
        <taxon>fabids</taxon>
        <taxon>Fabales</taxon>
        <taxon>Fabaceae</taxon>
        <taxon>Papilionoideae</taxon>
        <taxon>50 kb inversion clade</taxon>
        <taxon>genistoids sensu lato</taxon>
        <taxon>core genistoids</taxon>
        <taxon>Crotalarieae</taxon>
        <taxon>Crotalaria</taxon>
    </lineage>
</organism>
<feature type="region of interest" description="Disordered" evidence="1">
    <location>
        <begin position="51"/>
        <end position="122"/>
    </location>
</feature>
<evidence type="ECO:0000313" key="4">
    <source>
        <dbReference type="Proteomes" id="UP001372338"/>
    </source>
</evidence>
<evidence type="ECO:0000256" key="2">
    <source>
        <dbReference type="SAM" id="Phobius"/>
    </source>
</evidence>
<evidence type="ECO:0000313" key="3">
    <source>
        <dbReference type="EMBL" id="KAK7252171.1"/>
    </source>
</evidence>
<dbReference type="AlphaFoldDB" id="A0AAN9HS06"/>
<feature type="transmembrane region" description="Helical" evidence="2">
    <location>
        <begin position="6"/>
        <end position="28"/>
    </location>
</feature>
<keyword evidence="2" id="KW-0812">Transmembrane</keyword>
<keyword evidence="2" id="KW-1133">Transmembrane helix</keyword>
<keyword evidence="4" id="KW-1185">Reference proteome</keyword>
<protein>
    <submittedName>
        <fullName evidence="3">Uncharacterized protein</fullName>
    </submittedName>
</protein>
<dbReference type="Proteomes" id="UP001372338">
    <property type="component" value="Unassembled WGS sequence"/>
</dbReference>
<comment type="caution">
    <text evidence="3">The sequence shown here is derived from an EMBL/GenBank/DDBJ whole genome shotgun (WGS) entry which is preliminary data.</text>
</comment>
<dbReference type="EMBL" id="JAYWIO010000007">
    <property type="protein sequence ID" value="KAK7252171.1"/>
    <property type="molecule type" value="Genomic_DNA"/>
</dbReference>